<proteinExistence type="predicted"/>
<protein>
    <submittedName>
        <fullName evidence="1">Uncharacterized protein</fullName>
    </submittedName>
</protein>
<reference evidence="1 2" key="1">
    <citation type="submission" date="2014-03" db="EMBL/GenBank/DDBJ databases">
        <title>Bradyrhizobium valentinum sp. nov., isolated from effective nodules of Lupinus mariae-josephae, a lupine endemic of basic-lime soils in Eastern Spain.</title>
        <authorList>
            <person name="Duran D."/>
            <person name="Rey L."/>
            <person name="Navarro A."/>
            <person name="Busquets A."/>
            <person name="Imperial J."/>
            <person name="Ruiz-Argueso T."/>
        </authorList>
    </citation>
    <scope>NUCLEOTIDE SEQUENCE [LARGE SCALE GENOMIC DNA]</scope>
    <source>
        <strain evidence="1 2">LmjM3</strain>
    </source>
</reference>
<organism evidence="1 2">
    <name type="scientific">Bradyrhizobium valentinum</name>
    <dbReference type="NCBI Taxonomy" id="1518501"/>
    <lineage>
        <taxon>Bacteria</taxon>
        <taxon>Pseudomonadati</taxon>
        <taxon>Pseudomonadota</taxon>
        <taxon>Alphaproteobacteria</taxon>
        <taxon>Hyphomicrobiales</taxon>
        <taxon>Nitrobacteraceae</taxon>
        <taxon>Bradyrhizobium</taxon>
    </lineage>
</organism>
<dbReference type="AlphaFoldDB" id="A0A0R3LRN3"/>
<name>A0A0R3LRN3_9BRAD</name>
<dbReference type="Proteomes" id="UP000051913">
    <property type="component" value="Unassembled WGS sequence"/>
</dbReference>
<comment type="caution">
    <text evidence="1">The sequence shown here is derived from an EMBL/GenBank/DDBJ whole genome shotgun (WGS) entry which is preliminary data.</text>
</comment>
<dbReference type="EMBL" id="LLXX01000050">
    <property type="protein sequence ID" value="KRR10546.1"/>
    <property type="molecule type" value="Genomic_DNA"/>
</dbReference>
<evidence type="ECO:0000313" key="1">
    <source>
        <dbReference type="EMBL" id="KRR10546.1"/>
    </source>
</evidence>
<gene>
    <name evidence="1" type="ORF">CP49_12235</name>
</gene>
<accession>A0A0R3LRN3</accession>
<keyword evidence="2" id="KW-1185">Reference proteome</keyword>
<evidence type="ECO:0000313" key="2">
    <source>
        <dbReference type="Proteomes" id="UP000051913"/>
    </source>
</evidence>
<sequence length="62" mass="6891">MSATSLRCRACFRITRLRWCANTDADGDALGHAATAARALHEYVELVTGRDAIKMLRERGKL</sequence>